<evidence type="ECO:0000313" key="3">
    <source>
        <dbReference type="EMBL" id="EEB05806.1"/>
    </source>
</evidence>
<dbReference type="GeneID" id="7048907"/>
<dbReference type="JaponicusDB" id="SJAG_00834"/>
<dbReference type="Pfam" id="PF14027">
    <property type="entry name" value="Questin_oxidase"/>
    <property type="match status" value="1"/>
</dbReference>
<dbReference type="OrthoDB" id="5332587at2759"/>
<organism evidence="3 4">
    <name type="scientific">Schizosaccharomyces japonicus (strain yFS275 / FY16936)</name>
    <name type="common">Fission yeast</name>
    <dbReference type="NCBI Taxonomy" id="402676"/>
    <lineage>
        <taxon>Eukaryota</taxon>
        <taxon>Fungi</taxon>
        <taxon>Dikarya</taxon>
        <taxon>Ascomycota</taxon>
        <taxon>Taphrinomycotina</taxon>
        <taxon>Schizosaccharomycetes</taxon>
        <taxon>Schizosaccharomycetales</taxon>
        <taxon>Schizosaccharomycetaceae</taxon>
        <taxon>Schizosaccharomyces</taxon>
    </lineage>
</organism>
<dbReference type="GO" id="GO:0016491">
    <property type="term" value="F:oxidoreductase activity"/>
    <property type="evidence" value="ECO:0007669"/>
    <property type="project" value="UniProtKB-KW"/>
</dbReference>
<gene>
    <name evidence="3" type="ORF">SJAG_00834</name>
</gene>
<dbReference type="STRING" id="402676.B6JWQ5"/>
<dbReference type="EMBL" id="KE651166">
    <property type="protein sequence ID" value="EEB05806.1"/>
    <property type="molecule type" value="Genomic_DNA"/>
</dbReference>
<dbReference type="AlphaFoldDB" id="B6JWQ5"/>
<feature type="compositionally biased region" description="Low complexity" evidence="2">
    <location>
        <begin position="174"/>
        <end position="185"/>
    </location>
</feature>
<protein>
    <submittedName>
        <fullName evidence="3">Fungal protein</fullName>
    </submittedName>
</protein>
<keyword evidence="1" id="KW-0560">Oxidoreductase</keyword>
<dbReference type="Proteomes" id="UP000001744">
    <property type="component" value="Unassembled WGS sequence"/>
</dbReference>
<name>B6JWQ5_SCHJY</name>
<evidence type="ECO:0000256" key="2">
    <source>
        <dbReference type="SAM" id="MobiDB-lite"/>
    </source>
</evidence>
<dbReference type="InterPro" id="IPR025337">
    <property type="entry name" value="Questin_oxidase-like"/>
</dbReference>
<evidence type="ECO:0000256" key="1">
    <source>
        <dbReference type="ARBA" id="ARBA00023002"/>
    </source>
</evidence>
<keyword evidence="4" id="KW-1185">Reference proteome</keyword>
<reference evidence="3 4" key="1">
    <citation type="journal article" date="2011" name="Science">
        <title>Comparative functional genomics of the fission yeasts.</title>
        <authorList>
            <person name="Rhind N."/>
            <person name="Chen Z."/>
            <person name="Yassour M."/>
            <person name="Thompson D.A."/>
            <person name="Haas B.J."/>
            <person name="Habib N."/>
            <person name="Wapinski I."/>
            <person name="Roy S."/>
            <person name="Lin M.F."/>
            <person name="Heiman D.I."/>
            <person name="Young S.K."/>
            <person name="Furuya K."/>
            <person name="Guo Y."/>
            <person name="Pidoux A."/>
            <person name="Chen H.M."/>
            <person name="Robbertse B."/>
            <person name="Goldberg J.M."/>
            <person name="Aoki K."/>
            <person name="Bayne E.H."/>
            <person name="Berlin A.M."/>
            <person name="Desjardins C.A."/>
            <person name="Dobbs E."/>
            <person name="Dukaj L."/>
            <person name="Fan L."/>
            <person name="FitzGerald M.G."/>
            <person name="French C."/>
            <person name="Gujja S."/>
            <person name="Hansen K."/>
            <person name="Keifenheim D."/>
            <person name="Levin J.Z."/>
            <person name="Mosher R.A."/>
            <person name="Mueller C.A."/>
            <person name="Pfiffner J."/>
            <person name="Priest M."/>
            <person name="Russ C."/>
            <person name="Smialowska A."/>
            <person name="Swoboda P."/>
            <person name="Sykes S.M."/>
            <person name="Vaughn M."/>
            <person name="Vengrova S."/>
            <person name="Yoder R."/>
            <person name="Zeng Q."/>
            <person name="Allshire R."/>
            <person name="Baulcombe D."/>
            <person name="Birren B.W."/>
            <person name="Brown W."/>
            <person name="Ekwall K."/>
            <person name="Kellis M."/>
            <person name="Leatherwood J."/>
            <person name="Levin H."/>
            <person name="Margalit H."/>
            <person name="Martienssen R."/>
            <person name="Nieduszynski C.A."/>
            <person name="Spatafora J.W."/>
            <person name="Friedman N."/>
            <person name="Dalgaard J.Z."/>
            <person name="Baumann P."/>
            <person name="Niki H."/>
            <person name="Regev A."/>
            <person name="Nusbaum C."/>
        </authorList>
    </citation>
    <scope>NUCLEOTIDE SEQUENCE [LARGE SCALE GENOMIC DNA]</scope>
    <source>
        <strain evidence="4">yFS275 / FY16936</strain>
    </source>
</reference>
<sequence length="300" mass="33230">MGSFLSTPAFEVRRKRLLPLFRANHSHFSPLDSKGLANPVPWLLAGLLYGPCDPQAFFQLYDTMSPHLPPQSHKGLHTNELTRESCQNALGNPDLVDEFVLFFEDRLVQDALFNTSELVKRELKEMPMLLDGLCADGGAALACIAVGLELEVQECVVDGLAMAAATPRKPPPSISESVSVSGDVSGTNPVSSSEQEQEEQQQQQKNPIQTALESLQSRDDPYRIHKLEELPGLLLAFAERDMKHYFVPYMASRAIPRLKRLVNDDFALDAAVLLLIQCSRVPESMQFDSVDDWVSKAGLP</sequence>
<dbReference type="HOGENOM" id="CLU_927993_0_0_1"/>
<accession>B6JWQ5</accession>
<dbReference type="VEuPathDB" id="FungiDB:SJAG_00834"/>
<evidence type="ECO:0000313" key="4">
    <source>
        <dbReference type="Proteomes" id="UP000001744"/>
    </source>
</evidence>
<proteinExistence type="predicted"/>
<dbReference type="RefSeq" id="XP_002172099.1">
    <property type="nucleotide sequence ID" value="XM_002172063.1"/>
</dbReference>
<feature type="region of interest" description="Disordered" evidence="2">
    <location>
        <begin position="165"/>
        <end position="207"/>
    </location>
</feature>